<evidence type="ECO:0000259" key="3">
    <source>
        <dbReference type="PROSITE" id="PS50923"/>
    </source>
</evidence>
<reference evidence="4" key="1">
    <citation type="journal article" date="2019" name="bioRxiv">
        <title>The Genome of the Zebra Mussel, Dreissena polymorpha: A Resource for Invasive Species Research.</title>
        <authorList>
            <person name="McCartney M.A."/>
            <person name="Auch B."/>
            <person name="Kono T."/>
            <person name="Mallez S."/>
            <person name="Zhang Y."/>
            <person name="Obille A."/>
            <person name="Becker A."/>
            <person name="Abrahante J.E."/>
            <person name="Garbe J."/>
            <person name="Badalamenti J.P."/>
            <person name="Herman A."/>
            <person name="Mangelson H."/>
            <person name="Liachko I."/>
            <person name="Sullivan S."/>
            <person name="Sone E.D."/>
            <person name="Koren S."/>
            <person name="Silverstein K.A.T."/>
            <person name="Beckman K.B."/>
            <person name="Gohl D.M."/>
        </authorList>
    </citation>
    <scope>NUCLEOTIDE SEQUENCE</scope>
    <source>
        <strain evidence="4">Duluth1</strain>
        <tissue evidence="4">Whole animal</tissue>
    </source>
</reference>
<evidence type="ECO:0000256" key="1">
    <source>
        <dbReference type="ARBA" id="ARBA00023157"/>
    </source>
</evidence>
<keyword evidence="5" id="KW-1185">Reference proteome</keyword>
<dbReference type="InterPro" id="IPR000436">
    <property type="entry name" value="Sushi_SCR_CCP_dom"/>
</dbReference>
<reference evidence="4" key="2">
    <citation type="submission" date="2020-11" db="EMBL/GenBank/DDBJ databases">
        <authorList>
            <person name="McCartney M.A."/>
            <person name="Auch B."/>
            <person name="Kono T."/>
            <person name="Mallez S."/>
            <person name="Becker A."/>
            <person name="Gohl D.M."/>
            <person name="Silverstein K.A.T."/>
            <person name="Koren S."/>
            <person name="Bechman K.B."/>
            <person name="Herman A."/>
            <person name="Abrahante J.E."/>
            <person name="Garbe J."/>
        </authorList>
    </citation>
    <scope>NUCLEOTIDE SEQUENCE</scope>
    <source>
        <strain evidence="4">Duluth1</strain>
        <tissue evidence="4">Whole animal</tissue>
    </source>
</reference>
<gene>
    <name evidence="4" type="ORF">DPMN_004446</name>
</gene>
<comment type="caution">
    <text evidence="2">Lacks conserved residue(s) required for the propagation of feature annotation.</text>
</comment>
<protein>
    <recommendedName>
        <fullName evidence="3">Sushi domain-containing protein</fullName>
    </recommendedName>
</protein>
<evidence type="ECO:0000256" key="2">
    <source>
        <dbReference type="PROSITE-ProRule" id="PRU00302"/>
    </source>
</evidence>
<dbReference type="AlphaFoldDB" id="A0A9D4RVM0"/>
<evidence type="ECO:0000313" key="4">
    <source>
        <dbReference type="EMBL" id="KAH3880530.1"/>
    </source>
</evidence>
<accession>A0A9D4RVM0</accession>
<dbReference type="Gene3D" id="2.10.70.10">
    <property type="entry name" value="Complement Module, domain 1"/>
    <property type="match status" value="1"/>
</dbReference>
<keyword evidence="2" id="KW-0768">Sushi</keyword>
<proteinExistence type="predicted"/>
<keyword evidence="1" id="KW-1015">Disulfide bond</keyword>
<dbReference type="PROSITE" id="PS50923">
    <property type="entry name" value="SUSHI"/>
    <property type="match status" value="1"/>
</dbReference>
<organism evidence="4 5">
    <name type="scientific">Dreissena polymorpha</name>
    <name type="common">Zebra mussel</name>
    <name type="synonym">Mytilus polymorpha</name>
    <dbReference type="NCBI Taxonomy" id="45954"/>
    <lineage>
        <taxon>Eukaryota</taxon>
        <taxon>Metazoa</taxon>
        <taxon>Spiralia</taxon>
        <taxon>Lophotrochozoa</taxon>
        <taxon>Mollusca</taxon>
        <taxon>Bivalvia</taxon>
        <taxon>Autobranchia</taxon>
        <taxon>Heteroconchia</taxon>
        <taxon>Euheterodonta</taxon>
        <taxon>Imparidentia</taxon>
        <taxon>Neoheterodontei</taxon>
        <taxon>Myida</taxon>
        <taxon>Dreissenoidea</taxon>
        <taxon>Dreissenidae</taxon>
        <taxon>Dreissena</taxon>
    </lineage>
</organism>
<dbReference type="Pfam" id="PF00084">
    <property type="entry name" value="Sushi"/>
    <property type="match status" value="1"/>
</dbReference>
<dbReference type="InterPro" id="IPR035976">
    <property type="entry name" value="Sushi/SCR/CCP_sf"/>
</dbReference>
<dbReference type="EMBL" id="JAIWYP010000001">
    <property type="protein sequence ID" value="KAH3880530.1"/>
    <property type="molecule type" value="Genomic_DNA"/>
</dbReference>
<dbReference type="Proteomes" id="UP000828390">
    <property type="component" value="Unassembled WGS sequence"/>
</dbReference>
<sequence length="86" mass="9755">MFHLLQFRSTMACTTGPPAIENGYVSFSSLHNVTENTPNVWKQWTTLTYKCFRFYALVDSATQTCSAGKWGDTVPRCEYSRTTKSS</sequence>
<evidence type="ECO:0000313" key="5">
    <source>
        <dbReference type="Proteomes" id="UP000828390"/>
    </source>
</evidence>
<dbReference type="CDD" id="cd00033">
    <property type="entry name" value="CCP"/>
    <property type="match status" value="1"/>
</dbReference>
<name>A0A9D4RVM0_DREPO</name>
<comment type="caution">
    <text evidence="4">The sequence shown here is derived from an EMBL/GenBank/DDBJ whole genome shotgun (WGS) entry which is preliminary data.</text>
</comment>
<dbReference type="SUPFAM" id="SSF57535">
    <property type="entry name" value="Complement control module/SCR domain"/>
    <property type="match status" value="1"/>
</dbReference>
<feature type="domain" description="Sushi" evidence="3">
    <location>
        <begin position="11"/>
        <end position="79"/>
    </location>
</feature>